<feature type="region of interest" description="Disordered" evidence="1">
    <location>
        <begin position="459"/>
        <end position="502"/>
    </location>
</feature>
<dbReference type="GO" id="GO:0051298">
    <property type="term" value="P:centrosome duplication"/>
    <property type="evidence" value="ECO:0007669"/>
    <property type="project" value="InterPro"/>
</dbReference>
<evidence type="ECO:0000256" key="1">
    <source>
        <dbReference type="SAM" id="MobiDB-lite"/>
    </source>
</evidence>
<dbReference type="InterPro" id="IPR039103">
    <property type="entry name" value="Spd-2/CEP192"/>
</dbReference>
<dbReference type="GO" id="GO:0090307">
    <property type="term" value="P:mitotic spindle assembly"/>
    <property type="evidence" value="ECO:0007669"/>
    <property type="project" value="TreeGrafter"/>
</dbReference>
<evidence type="ECO:0000313" key="3">
    <source>
        <dbReference type="EMBL" id="OHT09910.1"/>
    </source>
</evidence>
<dbReference type="GO" id="GO:0000242">
    <property type="term" value="C:pericentriolar material"/>
    <property type="evidence" value="ECO:0007669"/>
    <property type="project" value="TreeGrafter"/>
</dbReference>
<feature type="compositionally biased region" description="Polar residues" evidence="1">
    <location>
        <begin position="485"/>
        <end position="502"/>
    </location>
</feature>
<comment type="caution">
    <text evidence="3">The sequence shown here is derived from an EMBL/GenBank/DDBJ whole genome shotgun (WGS) entry which is preliminary data.</text>
</comment>
<dbReference type="AlphaFoldDB" id="A0A1J4KJN9"/>
<dbReference type="RefSeq" id="XP_068363046.1">
    <property type="nucleotide sequence ID" value="XM_068491916.1"/>
</dbReference>
<gene>
    <name evidence="3" type="ORF">TRFO_04466</name>
</gene>
<dbReference type="Proteomes" id="UP000179807">
    <property type="component" value="Unassembled WGS sequence"/>
</dbReference>
<feature type="region of interest" description="Disordered" evidence="1">
    <location>
        <begin position="422"/>
        <end position="442"/>
    </location>
</feature>
<name>A0A1J4KJN9_9EUKA</name>
<evidence type="ECO:0000313" key="4">
    <source>
        <dbReference type="Proteomes" id="UP000179807"/>
    </source>
</evidence>
<feature type="compositionally biased region" description="Polar residues" evidence="1">
    <location>
        <begin position="459"/>
        <end position="468"/>
    </location>
</feature>
<organism evidence="3 4">
    <name type="scientific">Tritrichomonas foetus</name>
    <dbReference type="NCBI Taxonomy" id="1144522"/>
    <lineage>
        <taxon>Eukaryota</taxon>
        <taxon>Metamonada</taxon>
        <taxon>Parabasalia</taxon>
        <taxon>Tritrichomonadida</taxon>
        <taxon>Tritrichomonadidae</taxon>
        <taxon>Tritrichomonas</taxon>
    </lineage>
</organism>
<protein>
    <recommendedName>
        <fullName evidence="2">Cep192-like domain-containing protein</fullName>
    </recommendedName>
</protein>
<dbReference type="VEuPathDB" id="TrichDB:TRFO_04466"/>
<keyword evidence="4" id="KW-1185">Reference proteome</keyword>
<dbReference type="GO" id="GO:0071539">
    <property type="term" value="P:protein localization to centrosome"/>
    <property type="evidence" value="ECO:0007669"/>
    <property type="project" value="InterPro"/>
</dbReference>
<evidence type="ECO:0000259" key="2">
    <source>
        <dbReference type="Pfam" id="PF22066"/>
    </source>
</evidence>
<feature type="compositionally biased region" description="Acidic residues" evidence="1">
    <location>
        <begin position="11"/>
        <end position="21"/>
    </location>
</feature>
<dbReference type="GO" id="GO:0090222">
    <property type="term" value="P:centrosome-templated microtubule nucleation"/>
    <property type="evidence" value="ECO:0007669"/>
    <property type="project" value="InterPro"/>
</dbReference>
<dbReference type="Gene3D" id="2.60.40.10">
    <property type="entry name" value="Immunoglobulins"/>
    <property type="match status" value="3"/>
</dbReference>
<dbReference type="NCBIfam" id="NF012200">
    <property type="entry name" value="choice_anch_D"/>
    <property type="match status" value="1"/>
</dbReference>
<sequence length="1135" mass="127029">MSQYSAAGTEDQMEEEEEFFDDLSSSSSNSGSVLVDNLLAGITNNPNNETQIDSALLSHSSIADVSVFPSKVRFPTSFPNIELKQKLLFSNSGMIDEHFRIQMTGDLEFYVEETEIDLPAGNCYSLFVTFLPKTVSLFQASLIFEGRNSIVVTLLGHCVPSPLDFPSPTSSLWKFPNSKSQRIFPFTNRSFSINLDVDFSINSPSITVDPMHLSLDPGTSDRILVSFDPSFVNLREDPSITIKCPKSGDDVTIPLQFIGPRSCTIVDFGAVAVGASSTQTIQLKSPQIAPLNIDWPFSITNADENGIEQSEFTFSFSSKRPGAFRQMLTFDSFDIELKAKATDPPFALIIPKKYPNRPLEIRNTADRTIVFKLLAPKGYIVDINEVILRPKQTGKINVISESGISGAPEIIIIWDNSDGRQVTDHVPLPRDGNSPNEQTEIDIIDEPSGIYLSEIKNSNESHNSTSISKNKRSLSPKNSHKTAKTTKSQRNINSPNSFSKTNKQIISNETRNSYQSNSQISNHLPKYRINNHNHNSNNNNNSRTYTNYHAQSPSRSPVSTQSPKSFSPKRPIPISSSIDISQNINSSGFVTSPKFIPFFGVSYENPQDFELTINAPFDFSIVAPEFVALSNDHFSSNVPFTMTCNSSPQSENTDYLKVMSKGQIAMNIPIISYRSTSFLEFNPNVVLNNNKAIFEVRNNGERAAFLTFALNNEAKVTVTPLSRILNQYESQKFVFTFESDPETAGVTVIYGDEIIRQIKAELRPNEFYSTMFRSQKIRPELTLIKDALFKCDRREIASITRKYIQKTPLRFLANNQLTFSPASLSFTSITQKKRLIISNIGIQPIKFNIYSVDDFVKIKYEDSNNYIKDEDLNEIPPNSQIKLTIQLFEERNTTICISCGGGNDLYEIPIEFNETSSILMTNTSFSVSKQIIDFGKVEIGIIEESNITVSNHLHNDLKLSLNISPKRSPFKCPSSISVAGNSNVTIPIEFIPTLDQEVEAILKIENRIEHFDIHLIGEGITTALYDEQERENDGDGDNFSTDSDSDCVVFPKCEPGILRRAKVRVTNRTNKIVQINAVSSPPFICPIDNFQVDMFSYVWFPVHFLPKSEGIYEGSLEFKSDNGKVTIVMLKGICE</sequence>
<dbReference type="OrthoDB" id="10639555at2759"/>
<dbReference type="PANTHER" id="PTHR16029:SF11">
    <property type="entry name" value="CENTROSOMAL PROTEIN OF 192 KDA"/>
    <property type="match status" value="1"/>
</dbReference>
<dbReference type="InterPro" id="IPR054088">
    <property type="entry name" value="Cep192-like_D8"/>
</dbReference>
<proteinExistence type="predicted"/>
<feature type="compositionally biased region" description="Basic residues" evidence="1">
    <location>
        <begin position="469"/>
        <end position="484"/>
    </location>
</feature>
<dbReference type="PANTHER" id="PTHR16029">
    <property type="entry name" value="CENTROSOMAL PROTEIN OF 192 KDA"/>
    <property type="match status" value="1"/>
</dbReference>
<accession>A0A1J4KJN9</accession>
<dbReference type="GO" id="GO:0005737">
    <property type="term" value="C:cytoplasm"/>
    <property type="evidence" value="ECO:0007669"/>
    <property type="project" value="TreeGrafter"/>
</dbReference>
<dbReference type="Pfam" id="PF22066">
    <property type="entry name" value="Cep192_D8"/>
    <property type="match status" value="1"/>
</dbReference>
<feature type="region of interest" description="Disordered" evidence="1">
    <location>
        <begin position="526"/>
        <end position="576"/>
    </location>
</feature>
<feature type="compositionally biased region" description="Low complexity" evidence="1">
    <location>
        <begin position="532"/>
        <end position="542"/>
    </location>
</feature>
<reference evidence="3" key="1">
    <citation type="submission" date="2016-10" db="EMBL/GenBank/DDBJ databases">
        <authorList>
            <person name="Benchimol M."/>
            <person name="Almeida L.G."/>
            <person name="Vasconcelos A.T."/>
            <person name="Perreira-Neves A."/>
            <person name="Rosa I.A."/>
            <person name="Tasca T."/>
            <person name="Bogo M.R."/>
            <person name="de Souza W."/>
        </authorList>
    </citation>
    <scope>NUCLEOTIDE SEQUENCE [LARGE SCALE GENOMIC DNA]</scope>
    <source>
        <strain evidence="3">K</strain>
    </source>
</reference>
<feature type="compositionally biased region" description="Low complexity" evidence="1">
    <location>
        <begin position="562"/>
        <end position="576"/>
    </location>
</feature>
<feature type="region of interest" description="Disordered" evidence="1">
    <location>
        <begin position="1"/>
        <end position="28"/>
    </location>
</feature>
<dbReference type="GeneID" id="94826620"/>
<dbReference type="GO" id="GO:0019901">
    <property type="term" value="F:protein kinase binding"/>
    <property type="evidence" value="ECO:0007669"/>
    <property type="project" value="TreeGrafter"/>
</dbReference>
<dbReference type="InterPro" id="IPR013783">
    <property type="entry name" value="Ig-like_fold"/>
</dbReference>
<dbReference type="EMBL" id="MLAK01000627">
    <property type="protein sequence ID" value="OHT09910.1"/>
    <property type="molecule type" value="Genomic_DNA"/>
</dbReference>
<feature type="compositionally biased region" description="Polar residues" evidence="1">
    <location>
        <begin position="543"/>
        <end position="561"/>
    </location>
</feature>
<feature type="domain" description="Cep192-like" evidence="2">
    <location>
        <begin position="1044"/>
        <end position="1134"/>
    </location>
</feature>
<dbReference type="GO" id="GO:0005814">
    <property type="term" value="C:centriole"/>
    <property type="evidence" value="ECO:0007669"/>
    <property type="project" value="TreeGrafter"/>
</dbReference>